<gene>
    <name evidence="4" type="ORF">CROS1312_LOCUS588</name>
</gene>
<dbReference type="AlphaFoldDB" id="A0A7S2X3T4"/>
<dbReference type="InterPro" id="IPR052562">
    <property type="entry name" value="Ketohexokinase-related"/>
</dbReference>
<evidence type="ECO:0000256" key="2">
    <source>
        <dbReference type="ARBA" id="ARBA00022777"/>
    </source>
</evidence>
<dbReference type="InterPro" id="IPR029056">
    <property type="entry name" value="Ribokinase-like"/>
</dbReference>
<feature type="domain" description="Carbohydrate kinase PfkB" evidence="3">
    <location>
        <begin position="362"/>
        <end position="413"/>
    </location>
</feature>
<dbReference type="InterPro" id="IPR011611">
    <property type="entry name" value="PfkB_dom"/>
</dbReference>
<reference evidence="4" key="1">
    <citation type="submission" date="2021-01" db="EMBL/GenBank/DDBJ databases">
        <authorList>
            <person name="Corre E."/>
            <person name="Pelletier E."/>
            <person name="Niang G."/>
            <person name="Scheremetjew M."/>
            <person name="Finn R."/>
            <person name="Kale V."/>
            <person name="Holt S."/>
            <person name="Cochrane G."/>
            <person name="Meng A."/>
            <person name="Brown T."/>
            <person name="Cohen L."/>
        </authorList>
    </citation>
    <scope>NUCLEOTIDE SEQUENCE</scope>
    <source>
        <strain evidence="4">RCC2335</strain>
    </source>
</reference>
<keyword evidence="2" id="KW-0418">Kinase</keyword>
<dbReference type="PRINTS" id="PR00990">
    <property type="entry name" value="RIBOKINASE"/>
</dbReference>
<organism evidence="4">
    <name type="scientific">Chloropicon roscoffensis</name>
    <dbReference type="NCBI Taxonomy" id="1461544"/>
    <lineage>
        <taxon>Eukaryota</taxon>
        <taxon>Viridiplantae</taxon>
        <taxon>Chlorophyta</taxon>
        <taxon>Chloropicophyceae</taxon>
        <taxon>Chloropicales</taxon>
        <taxon>Chloropicaceae</taxon>
        <taxon>Chloropicon</taxon>
    </lineage>
</organism>
<dbReference type="GO" id="GO:0016301">
    <property type="term" value="F:kinase activity"/>
    <property type="evidence" value="ECO:0007669"/>
    <property type="project" value="UniProtKB-KW"/>
</dbReference>
<dbReference type="SUPFAM" id="SSF53613">
    <property type="entry name" value="Ribokinase-like"/>
    <property type="match status" value="1"/>
</dbReference>
<dbReference type="InterPro" id="IPR002139">
    <property type="entry name" value="Ribo/fructo_kinase"/>
</dbReference>
<name>A0A7S2X3T4_9CHLO</name>
<keyword evidence="1" id="KW-0808">Transferase</keyword>
<evidence type="ECO:0000313" key="4">
    <source>
        <dbReference type="EMBL" id="CAD9721321.1"/>
    </source>
</evidence>
<sequence>MVARTGANNNPGQTIIVKLVRPATRFQRYRDIRWRDAKRRVGVRAEGVSVYDRSLAALLSDTGKRVAGDVVGVGAACLDCLASVEKYPQADDKVRSLSFKQEGGGNTANCLTALSRLLPKTLKTRVRLVSKVGEDSTGDAIVTELERDGIDCSLVLRGGETSAFTYIIVDEKAKTRTCIHTPLAQPVTDAEVNEILEGVDDLLAGASILVLDGRHADASLAVAKCAKSRGIPILVDAEKPRPLLDQILKLADIVVAPESFVTGDEGSKKTREKYIRFAAELLPSAKLLVVTRGSEGSVALANPEPGGLVKDIKLADMKTADRRRDDRLGSSPVMSHELSSLPVAVEESACCVRTGVLRDICVADTTGAGDAFIGTLAFTVAVAPSAPLASALELATVVSGISISSVGARSGLPRAEEFNYRYLLQVNLSAAERE</sequence>
<proteinExistence type="predicted"/>
<dbReference type="EMBL" id="HBHM01000768">
    <property type="protein sequence ID" value="CAD9721321.1"/>
    <property type="molecule type" value="Transcribed_RNA"/>
</dbReference>
<dbReference type="Pfam" id="PF00294">
    <property type="entry name" value="PfkB"/>
    <property type="match status" value="2"/>
</dbReference>
<evidence type="ECO:0000259" key="3">
    <source>
        <dbReference type="Pfam" id="PF00294"/>
    </source>
</evidence>
<dbReference type="Gene3D" id="3.40.1190.20">
    <property type="match status" value="2"/>
</dbReference>
<accession>A0A7S2X3T4</accession>
<dbReference type="PANTHER" id="PTHR42774:SF3">
    <property type="entry name" value="KETOHEXOKINASE"/>
    <property type="match status" value="1"/>
</dbReference>
<feature type="domain" description="Carbohydrate kinase PfkB" evidence="3">
    <location>
        <begin position="69"/>
        <end position="300"/>
    </location>
</feature>
<evidence type="ECO:0000256" key="1">
    <source>
        <dbReference type="ARBA" id="ARBA00022679"/>
    </source>
</evidence>
<dbReference type="PANTHER" id="PTHR42774">
    <property type="entry name" value="PHOSPHOTRANSFERASE SYSTEM TRANSPORT PROTEIN"/>
    <property type="match status" value="1"/>
</dbReference>
<protein>
    <recommendedName>
        <fullName evidence="3">Carbohydrate kinase PfkB domain-containing protein</fullName>
    </recommendedName>
</protein>